<evidence type="ECO:0000313" key="1">
    <source>
        <dbReference type="EMBL" id="EOY33954.1"/>
    </source>
</evidence>
<dbReference type="InParanoid" id="A0A061H007"/>
<protein>
    <submittedName>
        <fullName evidence="1">Uncharacterized protein</fullName>
    </submittedName>
</protein>
<dbReference type="Proteomes" id="UP000026915">
    <property type="component" value="Chromosome 9"/>
</dbReference>
<keyword evidence="2" id="KW-1185">Reference proteome</keyword>
<dbReference type="Gramene" id="EOY33954">
    <property type="protein sequence ID" value="EOY33954"/>
    <property type="gene ID" value="TCM_041780"/>
</dbReference>
<evidence type="ECO:0000313" key="2">
    <source>
        <dbReference type="Proteomes" id="UP000026915"/>
    </source>
</evidence>
<sequence length="151" mass="16250">MALVKPICCCSNKFPPSSIVEMKRRVLSSVPWSPFFHVGTTNSSVSGNGYGDKVTGDSKGIAAGEVPPEVPKRRVPAAAVFIRSSLRDAGACFCSLVGGFPTLVLVMPINCFSNMFPPSSILDMKPPGNFQQKRLSLSLFYLSQHPKPSMV</sequence>
<reference evidence="1 2" key="1">
    <citation type="journal article" date="2013" name="Genome Biol.">
        <title>The genome sequence of the most widely cultivated cacao type and its use to identify candidate genes regulating pod color.</title>
        <authorList>
            <person name="Motamayor J.C."/>
            <person name="Mockaitis K."/>
            <person name="Schmutz J."/>
            <person name="Haiminen N."/>
            <person name="Iii D.L."/>
            <person name="Cornejo O."/>
            <person name="Findley S.D."/>
            <person name="Zheng P."/>
            <person name="Utro F."/>
            <person name="Royaert S."/>
            <person name="Saski C."/>
            <person name="Jenkins J."/>
            <person name="Podicheti R."/>
            <person name="Zhao M."/>
            <person name="Scheffler B.E."/>
            <person name="Stack J.C."/>
            <person name="Feltus F.A."/>
            <person name="Mustiga G.M."/>
            <person name="Amores F."/>
            <person name="Phillips W."/>
            <person name="Marelli J.P."/>
            <person name="May G.D."/>
            <person name="Shapiro H."/>
            <person name="Ma J."/>
            <person name="Bustamante C.D."/>
            <person name="Schnell R.J."/>
            <person name="Main D."/>
            <person name="Gilbert D."/>
            <person name="Parida L."/>
            <person name="Kuhn D.N."/>
        </authorList>
    </citation>
    <scope>NUCLEOTIDE SEQUENCE [LARGE SCALE GENOMIC DNA]</scope>
    <source>
        <strain evidence="2">cv. Matina 1-6</strain>
    </source>
</reference>
<proteinExistence type="predicted"/>
<organism evidence="1 2">
    <name type="scientific">Theobroma cacao</name>
    <name type="common">Cacao</name>
    <name type="synonym">Cocoa</name>
    <dbReference type="NCBI Taxonomy" id="3641"/>
    <lineage>
        <taxon>Eukaryota</taxon>
        <taxon>Viridiplantae</taxon>
        <taxon>Streptophyta</taxon>
        <taxon>Embryophyta</taxon>
        <taxon>Tracheophyta</taxon>
        <taxon>Spermatophyta</taxon>
        <taxon>Magnoliopsida</taxon>
        <taxon>eudicotyledons</taxon>
        <taxon>Gunneridae</taxon>
        <taxon>Pentapetalae</taxon>
        <taxon>rosids</taxon>
        <taxon>malvids</taxon>
        <taxon>Malvales</taxon>
        <taxon>Malvaceae</taxon>
        <taxon>Byttnerioideae</taxon>
        <taxon>Theobroma</taxon>
    </lineage>
</organism>
<accession>A0A061H007</accession>
<dbReference type="HOGENOM" id="CLU_1734776_0_0_1"/>
<dbReference type="EMBL" id="CM001887">
    <property type="protein sequence ID" value="EOY33954.1"/>
    <property type="molecule type" value="Genomic_DNA"/>
</dbReference>
<name>A0A061H007_THECC</name>
<gene>
    <name evidence="1" type="ORF">TCM_041780</name>
</gene>
<dbReference type="AlphaFoldDB" id="A0A061H007"/>